<dbReference type="Gene3D" id="3.80.10.10">
    <property type="entry name" value="Ribonuclease Inhibitor"/>
    <property type="match status" value="1"/>
</dbReference>
<protein>
    <submittedName>
        <fullName evidence="20">Uncharacterized protein</fullName>
    </submittedName>
</protein>
<dbReference type="InterPro" id="IPR042197">
    <property type="entry name" value="Apaf_helical"/>
</dbReference>
<gene>
    <name evidence="20" type="primary">LOC100037491</name>
</gene>
<keyword evidence="6" id="KW-0963">Cytoplasm</keyword>
<dbReference type="GO" id="GO:0005737">
    <property type="term" value="C:cytoplasm"/>
    <property type="evidence" value="ECO:0007669"/>
    <property type="project" value="UniProtKB-SubCell"/>
</dbReference>
<evidence type="ECO:0000259" key="16">
    <source>
        <dbReference type="Pfam" id="PF00931"/>
    </source>
</evidence>
<evidence type="ECO:0000256" key="3">
    <source>
        <dbReference type="ARBA" id="ARBA00004496"/>
    </source>
</evidence>
<keyword evidence="8" id="KW-0381">Hypersensitive response</keyword>
<keyword evidence="9" id="KW-0677">Repeat</keyword>
<dbReference type="GO" id="GO:0009626">
    <property type="term" value="P:plant-type hypersensitive response"/>
    <property type="evidence" value="ECO:0007669"/>
    <property type="project" value="UniProtKB-KW"/>
</dbReference>
<dbReference type="InterPro" id="IPR002182">
    <property type="entry name" value="NB-ARC"/>
</dbReference>
<dbReference type="FunFam" id="3.40.50.300:FF:001091">
    <property type="entry name" value="Probable disease resistance protein At1g61300"/>
    <property type="match status" value="1"/>
</dbReference>
<dbReference type="Gene3D" id="3.40.50.300">
    <property type="entry name" value="P-loop containing nucleotide triphosphate hydrolases"/>
    <property type="match status" value="1"/>
</dbReference>
<dbReference type="GeneID" id="100037491"/>
<proteinExistence type="inferred from homology"/>
<evidence type="ECO:0000256" key="7">
    <source>
        <dbReference type="ARBA" id="ARBA00022614"/>
    </source>
</evidence>
<keyword evidence="13 15" id="KW-0175">Coiled coil</keyword>
<dbReference type="STRING" id="4081.A0A3Q7GG05"/>
<reference evidence="20" key="1">
    <citation type="journal article" date="2012" name="Nature">
        <title>The tomato genome sequence provides insights into fleshy fruit evolution.</title>
        <authorList>
            <consortium name="Tomato Genome Consortium"/>
        </authorList>
    </citation>
    <scope>NUCLEOTIDE SEQUENCE [LARGE SCALE GENOMIC DNA]</scope>
    <source>
        <strain evidence="20">cv. Heinz 1706</strain>
    </source>
</reference>
<dbReference type="Pfam" id="PF12061">
    <property type="entry name" value="NB-LRR"/>
    <property type="match status" value="1"/>
</dbReference>
<evidence type="ECO:0000259" key="17">
    <source>
        <dbReference type="Pfam" id="PF12061"/>
    </source>
</evidence>
<dbReference type="Gramene" id="Solyc05g012900.3.1">
    <property type="protein sequence ID" value="Solyc05g012900.3.1"/>
    <property type="gene ID" value="Solyc05g012900.3"/>
</dbReference>
<dbReference type="InParanoid" id="A0A3Q7GG05"/>
<keyword evidence="5" id="KW-1003">Cell membrane</keyword>
<dbReference type="InterPro" id="IPR058922">
    <property type="entry name" value="WHD_DRP"/>
</dbReference>
<dbReference type="OrthoDB" id="1263707at2759"/>
<evidence type="ECO:0000256" key="5">
    <source>
        <dbReference type="ARBA" id="ARBA00022475"/>
    </source>
</evidence>
<dbReference type="Pfam" id="PF23559">
    <property type="entry name" value="WHD_DRP"/>
    <property type="match status" value="1"/>
</dbReference>
<evidence type="ECO:0000313" key="20">
    <source>
        <dbReference type="EnsemblPlants" id="Solyc05g012900.3.1"/>
    </source>
</evidence>
<dbReference type="PaxDb" id="4081-Solyc05g012890.1.1"/>
<keyword evidence="14" id="KW-0472">Membrane</keyword>
<dbReference type="Gene3D" id="1.10.10.10">
    <property type="entry name" value="Winged helix-like DNA-binding domain superfamily/Winged helix DNA-binding domain"/>
    <property type="match status" value="1"/>
</dbReference>
<dbReference type="CDD" id="cd14798">
    <property type="entry name" value="RX-CC_like"/>
    <property type="match status" value="1"/>
</dbReference>
<keyword evidence="7" id="KW-0433">Leucine-rich repeat</keyword>
<dbReference type="Proteomes" id="UP000004994">
    <property type="component" value="Chromosome 5"/>
</dbReference>
<evidence type="ECO:0000256" key="15">
    <source>
        <dbReference type="SAM" id="Coils"/>
    </source>
</evidence>
<dbReference type="InterPro" id="IPR021929">
    <property type="entry name" value="R1A-like_N"/>
</dbReference>
<dbReference type="GO" id="GO:0043531">
    <property type="term" value="F:ADP binding"/>
    <property type="evidence" value="ECO:0007669"/>
    <property type="project" value="InterPro"/>
</dbReference>
<organism evidence="20">
    <name type="scientific">Solanum lycopersicum</name>
    <name type="common">Tomato</name>
    <name type="synonym">Lycopersicon esculentum</name>
    <dbReference type="NCBI Taxonomy" id="4081"/>
    <lineage>
        <taxon>Eukaryota</taxon>
        <taxon>Viridiplantae</taxon>
        <taxon>Streptophyta</taxon>
        <taxon>Embryophyta</taxon>
        <taxon>Tracheophyta</taxon>
        <taxon>Spermatophyta</taxon>
        <taxon>Magnoliopsida</taxon>
        <taxon>eudicotyledons</taxon>
        <taxon>Gunneridae</taxon>
        <taxon>Pentapetalae</taxon>
        <taxon>asterids</taxon>
        <taxon>lamiids</taxon>
        <taxon>Solanales</taxon>
        <taxon>Solanaceae</taxon>
        <taxon>Solanoideae</taxon>
        <taxon>Solaneae</taxon>
        <taxon>Solanum</taxon>
        <taxon>Solanum subgen. Lycopersicon</taxon>
    </lineage>
</organism>
<sequence length="1442" mass="166371">MESMNISHPLDTLMYVEKQLVSRGDAHFIQILLKIEKDVEEHQSKLYHFLDTLQWVEEKWGSFRMCSDNNHLSWIEDQWYSFDYNMEPYNILTTLQRFVQASHSFLEGFHFSKESRPPHTPQRIEEKGLPIVSHLSKTLQQMEDECNSFFVEYLFAQELDALSVLQRIEEYWGSFRMYLEEFRSKVSDFLEISQEGMSLLDRLRFLKRDFKFLSIIIELHIFKEEPHVSWEKVRALFHGATDELIQMYSTEVSPWSQQFYDYFCHLQYELQQTKLEIIKANFPFPKISANEDGIVIPDFVKKFIDSVADNISNSLKFDDLSSPLCIGGRSIMVQIEMVLKGLNFLSSFVCFVSDRCIETRVKHALFTHVVQVAWQTTMATWLYLPSNEYMYQDTAPNGENPLLSDLLKSKIQPIQSSICKFYCHILQALNLVQSQWYPVINAKYVFDCEVGFLESLRCTLKGLPVSSNCIAIKAELQETLNFFGDTLVNLPTQVIELHLQDIDFSIVDAGLLVFSLNDDNENLDFTGKIQSMQSVIYLIYRKKFLLQFNLPGIDRVDSADFILDNREKFQSMYSNSVDSVQSQLPIIQKELKFFQAVVEQQDGLQHFAKKTTHLVFEVEHMVDTCKKKDVPDWCLFIWILNIGEDIRMLMAEVAEIRNELLSSPNKLTSFVQLVLKGFVRIFGVASSQFASKQRINEEIVGFEDVKDELIGKLKGGSSGLDVISIVGMAGLGKTTLANKLYSDESVVSHFNIHAHCCVSQEYTRKDLLLAILRNITDERAKLRRETENELADRLRKLLMFKRYLLLIDDVWETSAWDDLKLCFPEHNMGSRIILTTRHYEVASYAKHDSDPHMLRSLNNDESWMLLNKKVFNNESFPFILRDAGQEIVRKCDGLPLSIILIAGILIRMKKEKYCWEQVATNLGPNIQDQMEGTLDLSYQNLPPYLKPCFLYLGVFSEDEEIQVSKLTWLWIAEGFIKPHTGKTLEEIAENYLENLVGRNLVMVGKRSFNGRIKTCRIHDLVHEFCRKKAKLENIIQRINGDAGLDPTQFFPPKCNTSRRLSLHSQCDDLAKWCLCFSNLKYLQFRESRRTAFSSIDRASVILKRFKFLRVLDFEFTIIDSFPQELILLRYISFRTDNDTLSLPANLWNLETLIVQGTRGRISLPETIWKMVKLRHLQINDQALFTLQNEQEFIESPSEMDDLQSLSSAYFSCAGSADKILAKTPNLRRLTCEVSAFDDSFTAFNNLAMLEILKISSGAALTSVDKLKLPSHLKKLTLSNFYINLNEVTTLSTLEVLKLLGVTICSNTWKVKDEQFSKLKFLKLENLSFSEWDVSDDAFPYLEHLVLIRCPYLEVIPSCFGYMSSLKSIEVKSCKESLADSAMVIKEMQVEVMGFSDFEVIIHKIDQQCSNTRSGITYQIEGSLSADAVGKTTKLIQSDVLVN</sequence>
<evidence type="ECO:0000256" key="1">
    <source>
        <dbReference type="ARBA" id="ARBA00002074"/>
    </source>
</evidence>
<dbReference type="InterPro" id="IPR027417">
    <property type="entry name" value="P-loop_NTPase"/>
</dbReference>
<evidence type="ECO:0000256" key="12">
    <source>
        <dbReference type="ARBA" id="ARBA00022840"/>
    </source>
</evidence>
<evidence type="ECO:0000256" key="2">
    <source>
        <dbReference type="ARBA" id="ARBA00004413"/>
    </source>
</evidence>
<dbReference type="SMR" id="A0A3Q7GG05"/>
<dbReference type="PANTHER" id="PTHR23155">
    <property type="entry name" value="DISEASE RESISTANCE PROTEIN RP"/>
    <property type="match status" value="1"/>
</dbReference>
<comment type="similarity">
    <text evidence="4">Belongs to the disease resistance NB-LRR family.</text>
</comment>
<feature type="domain" description="Late blight resistance protein R1A-like N-terminal" evidence="17">
    <location>
        <begin position="267"/>
        <end position="544"/>
    </location>
</feature>
<dbReference type="InterPro" id="IPR032675">
    <property type="entry name" value="LRR_dom_sf"/>
</dbReference>
<evidence type="ECO:0000259" key="19">
    <source>
        <dbReference type="Pfam" id="PF23598"/>
    </source>
</evidence>
<feature type="coiled-coil region" evidence="15">
    <location>
        <begin position="765"/>
        <end position="792"/>
    </location>
</feature>
<evidence type="ECO:0000256" key="13">
    <source>
        <dbReference type="ARBA" id="ARBA00023054"/>
    </source>
</evidence>
<feature type="domain" description="NB-ARC" evidence="16">
    <location>
        <begin position="703"/>
        <end position="874"/>
    </location>
</feature>
<accession>A0A3Q7GG05</accession>
<keyword evidence="10" id="KW-0547">Nucleotide-binding</keyword>
<feature type="domain" description="Disease resistance protein winged helix" evidence="18">
    <location>
        <begin position="954"/>
        <end position="1024"/>
    </location>
</feature>
<evidence type="ECO:0000313" key="21">
    <source>
        <dbReference type="Proteomes" id="UP000004994"/>
    </source>
</evidence>
<evidence type="ECO:0000256" key="6">
    <source>
        <dbReference type="ARBA" id="ARBA00022490"/>
    </source>
</evidence>
<name>A0A3Q7GG05_SOLLC</name>
<dbReference type="EnsemblPlants" id="Solyc05g012900.3.1">
    <property type="protein sequence ID" value="Solyc05g012900.3.1"/>
    <property type="gene ID" value="Solyc05g012900.3"/>
</dbReference>
<dbReference type="SUPFAM" id="SSF52058">
    <property type="entry name" value="L domain-like"/>
    <property type="match status" value="1"/>
</dbReference>
<dbReference type="OMA" id="RIEEYWG"/>
<dbReference type="KEGG" id="sly:100037491"/>
<dbReference type="FunFam" id="1.10.10.10:FF:000322">
    <property type="entry name" value="Probable disease resistance protein At1g63360"/>
    <property type="match status" value="1"/>
</dbReference>
<dbReference type="GO" id="GO:0051607">
    <property type="term" value="P:defense response to virus"/>
    <property type="evidence" value="ECO:0007669"/>
    <property type="project" value="UniProtKB-ARBA"/>
</dbReference>
<dbReference type="Pfam" id="PF23598">
    <property type="entry name" value="LRR_14"/>
    <property type="match status" value="1"/>
</dbReference>
<evidence type="ECO:0000256" key="11">
    <source>
        <dbReference type="ARBA" id="ARBA00022821"/>
    </source>
</evidence>
<dbReference type="InterPro" id="IPR055414">
    <property type="entry name" value="LRR_R13L4/SHOC2-like"/>
</dbReference>
<dbReference type="SUPFAM" id="SSF52540">
    <property type="entry name" value="P-loop containing nucleoside triphosphate hydrolases"/>
    <property type="match status" value="1"/>
</dbReference>
<comment type="subcellular location">
    <subcellularLocation>
        <location evidence="2">Cell membrane</location>
        <topology evidence="2">Peripheral membrane protein</topology>
        <orientation evidence="2">Cytoplasmic side</orientation>
    </subcellularLocation>
    <subcellularLocation>
        <location evidence="3">Cytoplasm</location>
    </subcellularLocation>
</comment>
<dbReference type="Gene3D" id="1.10.8.430">
    <property type="entry name" value="Helical domain of apoptotic protease-activating factors"/>
    <property type="match status" value="1"/>
</dbReference>
<evidence type="ECO:0000256" key="4">
    <source>
        <dbReference type="ARBA" id="ARBA00008894"/>
    </source>
</evidence>
<dbReference type="PRINTS" id="PR00364">
    <property type="entry name" value="DISEASERSIST"/>
</dbReference>
<dbReference type="PANTHER" id="PTHR23155:SF1152">
    <property type="entry name" value="AAA+ ATPASE DOMAIN-CONTAINING PROTEIN"/>
    <property type="match status" value="1"/>
</dbReference>
<evidence type="ECO:0000259" key="18">
    <source>
        <dbReference type="Pfam" id="PF23559"/>
    </source>
</evidence>
<dbReference type="GO" id="GO:0005524">
    <property type="term" value="F:ATP binding"/>
    <property type="evidence" value="ECO:0007669"/>
    <property type="project" value="UniProtKB-KW"/>
</dbReference>
<evidence type="ECO:0000256" key="9">
    <source>
        <dbReference type="ARBA" id="ARBA00022737"/>
    </source>
</evidence>
<dbReference type="GO" id="GO:0005886">
    <property type="term" value="C:plasma membrane"/>
    <property type="evidence" value="ECO:0007669"/>
    <property type="project" value="UniProtKB-SubCell"/>
</dbReference>
<evidence type="ECO:0000256" key="14">
    <source>
        <dbReference type="ARBA" id="ARBA00023136"/>
    </source>
</evidence>
<evidence type="ECO:0000256" key="8">
    <source>
        <dbReference type="ARBA" id="ARBA00022667"/>
    </source>
</evidence>
<reference evidence="20" key="2">
    <citation type="submission" date="2019-01" db="UniProtKB">
        <authorList>
            <consortium name="EnsemblPlants"/>
        </authorList>
    </citation>
    <scope>IDENTIFICATION</scope>
    <source>
        <strain evidence="20">cv. Heinz 1706</strain>
    </source>
</reference>
<dbReference type="Pfam" id="PF00931">
    <property type="entry name" value="NB-ARC"/>
    <property type="match status" value="1"/>
</dbReference>
<comment type="function">
    <text evidence="1">Confers resistance to late blight (Phytophthora infestans) races carrying the avirulence gene Avr1. Resistance proteins guard the plant against pathogens that contain an appropriate avirulence protein via an indirect interaction with this avirulence protein. That triggers a defense system including the hypersensitive response, which restricts the pathogen growth.</text>
</comment>
<feature type="domain" description="Disease resistance R13L4/SHOC-2-like LRR" evidence="19">
    <location>
        <begin position="1091"/>
        <end position="1371"/>
    </location>
</feature>
<dbReference type="InterPro" id="IPR036388">
    <property type="entry name" value="WH-like_DNA-bd_sf"/>
</dbReference>
<dbReference type="InterPro" id="IPR044974">
    <property type="entry name" value="Disease_R_plants"/>
</dbReference>
<evidence type="ECO:0000256" key="10">
    <source>
        <dbReference type="ARBA" id="ARBA00022741"/>
    </source>
</evidence>
<dbReference type="RefSeq" id="NP_001333428.1">
    <property type="nucleotide sequence ID" value="NM_001346499.1"/>
</dbReference>
<keyword evidence="11" id="KW-0611">Plant defense</keyword>
<keyword evidence="21" id="KW-1185">Reference proteome</keyword>
<dbReference type="GO" id="GO:0098542">
    <property type="term" value="P:defense response to other organism"/>
    <property type="evidence" value="ECO:0000318"/>
    <property type="project" value="GO_Central"/>
</dbReference>
<keyword evidence="12" id="KW-0067">ATP-binding</keyword>
<dbReference type="InterPro" id="IPR038005">
    <property type="entry name" value="RX-like_CC"/>
</dbReference>